<protein>
    <submittedName>
        <fullName evidence="2">Uncharacterized protein</fullName>
    </submittedName>
</protein>
<proteinExistence type="predicted"/>
<comment type="caution">
    <text evidence="2">The sequence shown here is derived from an EMBL/GenBank/DDBJ whole genome shotgun (WGS) entry which is preliminary data.</text>
</comment>
<feature type="compositionally biased region" description="Polar residues" evidence="1">
    <location>
        <begin position="46"/>
        <end position="56"/>
    </location>
</feature>
<feature type="non-terminal residue" evidence="2">
    <location>
        <position position="56"/>
    </location>
</feature>
<sequence>STRASFQIQTKAQSSAQQTSNPARPLLNPGDFLISPQVCKPESAQPYPSAQPTSNC</sequence>
<feature type="compositionally biased region" description="Low complexity" evidence="1">
    <location>
        <begin position="7"/>
        <end position="20"/>
    </location>
</feature>
<feature type="non-terminal residue" evidence="2">
    <location>
        <position position="1"/>
    </location>
</feature>
<evidence type="ECO:0000256" key="1">
    <source>
        <dbReference type="SAM" id="MobiDB-lite"/>
    </source>
</evidence>
<accession>A0AAV0LH42</accession>
<dbReference type="EMBL" id="CAMGYJ010000006">
    <property type="protein sequence ID" value="CAI0433525.1"/>
    <property type="molecule type" value="Genomic_DNA"/>
</dbReference>
<name>A0AAV0LH42_9ROSI</name>
<feature type="region of interest" description="Disordered" evidence="1">
    <location>
        <begin position="1"/>
        <end position="56"/>
    </location>
</feature>
<gene>
    <name evidence="2" type="ORF">LITE_LOCUS23907</name>
</gene>
<evidence type="ECO:0000313" key="2">
    <source>
        <dbReference type="EMBL" id="CAI0433525.1"/>
    </source>
</evidence>
<organism evidence="2 3">
    <name type="scientific">Linum tenue</name>
    <dbReference type="NCBI Taxonomy" id="586396"/>
    <lineage>
        <taxon>Eukaryota</taxon>
        <taxon>Viridiplantae</taxon>
        <taxon>Streptophyta</taxon>
        <taxon>Embryophyta</taxon>
        <taxon>Tracheophyta</taxon>
        <taxon>Spermatophyta</taxon>
        <taxon>Magnoliopsida</taxon>
        <taxon>eudicotyledons</taxon>
        <taxon>Gunneridae</taxon>
        <taxon>Pentapetalae</taxon>
        <taxon>rosids</taxon>
        <taxon>fabids</taxon>
        <taxon>Malpighiales</taxon>
        <taxon>Linaceae</taxon>
        <taxon>Linum</taxon>
    </lineage>
</organism>
<reference evidence="2" key="1">
    <citation type="submission" date="2022-08" db="EMBL/GenBank/DDBJ databases">
        <authorList>
            <person name="Gutierrez-Valencia J."/>
        </authorList>
    </citation>
    <scope>NUCLEOTIDE SEQUENCE</scope>
</reference>
<evidence type="ECO:0000313" key="3">
    <source>
        <dbReference type="Proteomes" id="UP001154282"/>
    </source>
</evidence>
<keyword evidence="3" id="KW-1185">Reference proteome</keyword>
<dbReference type="Proteomes" id="UP001154282">
    <property type="component" value="Unassembled WGS sequence"/>
</dbReference>
<dbReference type="AlphaFoldDB" id="A0AAV0LH42"/>